<feature type="signal peptide" evidence="1">
    <location>
        <begin position="1"/>
        <end position="17"/>
    </location>
</feature>
<name>A0AAN9N7L5_PHACN</name>
<dbReference type="EMBL" id="JAYMYR010000005">
    <property type="protein sequence ID" value="KAK7364763.1"/>
    <property type="molecule type" value="Genomic_DNA"/>
</dbReference>
<keyword evidence="3" id="KW-1185">Reference proteome</keyword>
<proteinExistence type="predicted"/>
<sequence>MWFCWIFIFTTIFSTQSGNVLAVEARGYALHHCKVAANFCPKVSEVYSLDAEPNTMVLLKDNCGVVIGIFVFPKDDSLLSQILWYCCVKYQPNKVKLGSEVDSRQWK</sequence>
<protein>
    <submittedName>
        <fullName evidence="2">Uncharacterized protein</fullName>
    </submittedName>
</protein>
<accession>A0AAN9N7L5</accession>
<evidence type="ECO:0000256" key="1">
    <source>
        <dbReference type="SAM" id="SignalP"/>
    </source>
</evidence>
<evidence type="ECO:0000313" key="3">
    <source>
        <dbReference type="Proteomes" id="UP001374584"/>
    </source>
</evidence>
<dbReference type="AlphaFoldDB" id="A0AAN9N7L5"/>
<gene>
    <name evidence="2" type="ORF">VNO80_13505</name>
</gene>
<feature type="chain" id="PRO_5043050582" evidence="1">
    <location>
        <begin position="18"/>
        <end position="107"/>
    </location>
</feature>
<dbReference type="Proteomes" id="UP001374584">
    <property type="component" value="Unassembled WGS sequence"/>
</dbReference>
<evidence type="ECO:0000313" key="2">
    <source>
        <dbReference type="EMBL" id="KAK7364763.1"/>
    </source>
</evidence>
<keyword evidence="1" id="KW-0732">Signal</keyword>
<organism evidence="2 3">
    <name type="scientific">Phaseolus coccineus</name>
    <name type="common">Scarlet runner bean</name>
    <name type="synonym">Phaseolus multiflorus</name>
    <dbReference type="NCBI Taxonomy" id="3886"/>
    <lineage>
        <taxon>Eukaryota</taxon>
        <taxon>Viridiplantae</taxon>
        <taxon>Streptophyta</taxon>
        <taxon>Embryophyta</taxon>
        <taxon>Tracheophyta</taxon>
        <taxon>Spermatophyta</taxon>
        <taxon>Magnoliopsida</taxon>
        <taxon>eudicotyledons</taxon>
        <taxon>Gunneridae</taxon>
        <taxon>Pentapetalae</taxon>
        <taxon>rosids</taxon>
        <taxon>fabids</taxon>
        <taxon>Fabales</taxon>
        <taxon>Fabaceae</taxon>
        <taxon>Papilionoideae</taxon>
        <taxon>50 kb inversion clade</taxon>
        <taxon>NPAAA clade</taxon>
        <taxon>indigoferoid/millettioid clade</taxon>
        <taxon>Phaseoleae</taxon>
        <taxon>Phaseolus</taxon>
    </lineage>
</organism>
<reference evidence="2 3" key="1">
    <citation type="submission" date="2024-01" db="EMBL/GenBank/DDBJ databases">
        <title>The genomes of 5 underutilized Papilionoideae crops provide insights into root nodulation and disease resistanc.</title>
        <authorList>
            <person name="Jiang F."/>
        </authorList>
    </citation>
    <scope>NUCLEOTIDE SEQUENCE [LARGE SCALE GENOMIC DNA]</scope>
    <source>
        <strain evidence="2">JINMINGXINNONG_FW02</strain>
        <tissue evidence="2">Leaves</tissue>
    </source>
</reference>
<comment type="caution">
    <text evidence="2">The sequence shown here is derived from an EMBL/GenBank/DDBJ whole genome shotgun (WGS) entry which is preliminary data.</text>
</comment>